<dbReference type="PANTHER" id="PTHR20765:SF1">
    <property type="entry name" value="EQUILIBRATIVE NUCLEOBASE TRANSPORTER 1"/>
    <property type="match status" value="1"/>
</dbReference>
<evidence type="ECO:0000256" key="1">
    <source>
        <dbReference type="SAM" id="Phobius"/>
    </source>
</evidence>
<reference evidence="2" key="1">
    <citation type="journal article" date="2023" name="Mol. Biol. Evol.">
        <title>Third-Generation Sequencing Reveals the Adaptive Role of the Epigenome in Three Deep-Sea Polychaetes.</title>
        <authorList>
            <person name="Perez M."/>
            <person name="Aroh O."/>
            <person name="Sun Y."/>
            <person name="Lan Y."/>
            <person name="Juniper S.K."/>
            <person name="Young C.R."/>
            <person name="Angers B."/>
            <person name="Qian P.Y."/>
        </authorList>
    </citation>
    <scope>NUCLEOTIDE SEQUENCE</scope>
    <source>
        <strain evidence="2">P08H-3</strain>
    </source>
</reference>
<dbReference type="InterPro" id="IPR036259">
    <property type="entry name" value="MFS_trans_sf"/>
</dbReference>
<dbReference type="AlphaFoldDB" id="A0AAD9IU33"/>
<dbReference type="InterPro" id="IPR027197">
    <property type="entry name" value="SLC43A3"/>
</dbReference>
<protein>
    <submittedName>
        <fullName evidence="2">Uncharacterized protein</fullName>
    </submittedName>
</protein>
<sequence length="384" mass="41879">MKAQERNGELKSLSTLRIVSLIVLAMAEAFLFGSVMDGWPAIEYVLRSDGVYSNLCSNITPSSGRLTWHADGMNIMPVRHKKEPDNDALMVSCPDQDSMLNTAYLMSNLIGQGSALLWGYFFDRFGLRISRLFTTVCFVSGVLMMSFKNLALSFLIFPSTLLIAISDTLMTISTTHVALLAGSRQAMCVAIISGCLDVSAMMATFMQVSPAQLHYLQLCCSVSQVMTIFGNLHFVILLLTPAVGAISDIQVAKALKDNDIKRAFPIVSGLIMSTVSAVALSISSLFWTKSAAYASSVFAISLKGTMYASHFAFVQNVYPSEHHGKAYGAAMAVASLIDIVEQPLFRWAEASMPPFQGAHVTLLVLSVVIMFYPAFILIKNKRCI</sequence>
<comment type="caution">
    <text evidence="2">The sequence shown here is derived from an EMBL/GenBank/DDBJ whole genome shotgun (WGS) entry which is preliminary data.</text>
</comment>
<feature type="transmembrane region" description="Helical" evidence="1">
    <location>
        <begin position="21"/>
        <end position="42"/>
    </location>
</feature>
<dbReference type="EMBL" id="JAODUP010001309">
    <property type="protein sequence ID" value="KAK2140567.1"/>
    <property type="molecule type" value="Genomic_DNA"/>
</dbReference>
<keyword evidence="3" id="KW-1185">Reference proteome</keyword>
<dbReference type="Proteomes" id="UP001208570">
    <property type="component" value="Unassembled WGS sequence"/>
</dbReference>
<keyword evidence="1" id="KW-1133">Transmembrane helix</keyword>
<dbReference type="PANTHER" id="PTHR20765">
    <property type="entry name" value="SOLUTE CARRIER FAMILY 43 MEMBER 3-RELATED"/>
    <property type="match status" value="1"/>
</dbReference>
<evidence type="ECO:0000313" key="3">
    <source>
        <dbReference type="Proteomes" id="UP001208570"/>
    </source>
</evidence>
<dbReference type="SUPFAM" id="SSF103473">
    <property type="entry name" value="MFS general substrate transporter"/>
    <property type="match status" value="1"/>
</dbReference>
<evidence type="ECO:0000313" key="2">
    <source>
        <dbReference type="EMBL" id="KAK2140567.1"/>
    </source>
</evidence>
<organism evidence="2 3">
    <name type="scientific">Paralvinella palmiformis</name>
    <dbReference type="NCBI Taxonomy" id="53620"/>
    <lineage>
        <taxon>Eukaryota</taxon>
        <taxon>Metazoa</taxon>
        <taxon>Spiralia</taxon>
        <taxon>Lophotrochozoa</taxon>
        <taxon>Annelida</taxon>
        <taxon>Polychaeta</taxon>
        <taxon>Sedentaria</taxon>
        <taxon>Canalipalpata</taxon>
        <taxon>Terebellida</taxon>
        <taxon>Terebelliformia</taxon>
        <taxon>Alvinellidae</taxon>
        <taxon>Paralvinella</taxon>
    </lineage>
</organism>
<feature type="transmembrane region" description="Helical" evidence="1">
    <location>
        <begin position="263"/>
        <end position="287"/>
    </location>
</feature>
<feature type="transmembrane region" description="Helical" evidence="1">
    <location>
        <begin position="228"/>
        <end position="251"/>
    </location>
</feature>
<feature type="transmembrane region" description="Helical" evidence="1">
    <location>
        <begin position="104"/>
        <end position="122"/>
    </location>
</feature>
<feature type="transmembrane region" description="Helical" evidence="1">
    <location>
        <begin position="357"/>
        <end position="378"/>
    </location>
</feature>
<proteinExistence type="predicted"/>
<feature type="transmembrane region" description="Helical" evidence="1">
    <location>
        <begin position="186"/>
        <end position="208"/>
    </location>
</feature>
<name>A0AAD9IU33_9ANNE</name>
<feature type="transmembrane region" description="Helical" evidence="1">
    <location>
        <begin position="129"/>
        <end position="147"/>
    </location>
</feature>
<keyword evidence="1" id="KW-0812">Transmembrane</keyword>
<accession>A0AAD9IU33</accession>
<feature type="transmembrane region" description="Helical" evidence="1">
    <location>
        <begin position="153"/>
        <end position="179"/>
    </location>
</feature>
<dbReference type="Gene3D" id="1.20.1250.20">
    <property type="entry name" value="MFS general substrate transporter like domains"/>
    <property type="match status" value="1"/>
</dbReference>
<gene>
    <name evidence="2" type="ORF">LSH36_1309g00017</name>
</gene>
<keyword evidence="1" id="KW-0472">Membrane</keyword>